<dbReference type="GO" id="GO:0000049">
    <property type="term" value="F:tRNA binding"/>
    <property type="evidence" value="ECO:0007669"/>
    <property type="project" value="UniProtKB-UniRule"/>
</dbReference>
<accession>A0A1Y1ISE0</accession>
<keyword evidence="2 7" id="KW-0489">Methyltransferase</keyword>
<evidence type="ECO:0000256" key="1">
    <source>
        <dbReference type="ARBA" id="ARBA00022555"/>
    </source>
</evidence>
<dbReference type="SUPFAM" id="SSF53335">
    <property type="entry name" value="S-adenosyl-L-methionine-dependent methyltransferases"/>
    <property type="match status" value="2"/>
</dbReference>
<evidence type="ECO:0000313" key="9">
    <source>
        <dbReference type="EMBL" id="GAQ91686.1"/>
    </source>
</evidence>
<evidence type="ECO:0000256" key="8">
    <source>
        <dbReference type="SAM" id="MobiDB-lite"/>
    </source>
</evidence>
<proteinExistence type="inferred from homology"/>
<evidence type="ECO:0000256" key="3">
    <source>
        <dbReference type="ARBA" id="ARBA00022679"/>
    </source>
</evidence>
<dbReference type="GO" id="GO:0005634">
    <property type="term" value="C:nucleus"/>
    <property type="evidence" value="ECO:0000318"/>
    <property type="project" value="GO_Central"/>
</dbReference>
<comment type="similarity">
    <text evidence="7">Belongs to the class I-like SAM-binding methyltransferase superfamily. Trm1 family.</text>
</comment>
<sequence length="686" mass="73471">MASLATRKQPFLSPAASVGLHPQVPDIKPSALVHFSCCAPALQRMFATTSRRLLKPGGWAALYAQDRLAQGAHCVGEYATDAMTQMRGQSQGGEMMHNADTTPAAVVAPVPSSAAPLGVVQTERGTQFVVGPSFYKPESTPSRDLAVLAARVHQQQTGAGLRVLDVMSGCGVRGARYLDQAGVDYVWANDAWDETHAPLVANLSAASGDPWGFQGPVDAWQIRQAATTYARASEEGGRAEAELAERQRSHLRATTTDGVREDPEGPEMVAGAARSMGGLGKDGALDSKDREGRFGKLRGYPVGSEVADDGTLHREHVLGGPTSIEDGHIGKGHARLSGDVSKSCTKTSPEGTESGRKPRWRVSHLEASKLLGSCNQNGDFYDIVDIDSFGSDSAFLGDALRAVRYGGMVYVTSTDGFALAGGHRPAATLAAYGSYARPVPFGNEMGLRILVGTMVREGALRDLLVRPLFSHFAPHGPVFRAMLRVDKLNKGDWGHDDFAFLGHCFVCGQTRKAAWKQLGNITCACAGPEHPPRPMAVVGPMWTGPLHCAAFVDAMVAESGRHSWAEGLAEGYGRRPAGERHRPKGNSVYPFRDLPDLLQLMQEETQPGLPPFFYKLDDIYKLGKASPVNKLELCAELRKAGFVVSRSQVSAGAIKTNASIADCIEAARVCHVAAQRKKDQKLAARQ</sequence>
<dbReference type="Pfam" id="PF02005">
    <property type="entry name" value="TRM"/>
    <property type="match status" value="3"/>
</dbReference>
<dbReference type="Gene3D" id="3.40.50.150">
    <property type="entry name" value="Vaccinia Virus protein VP39"/>
    <property type="match status" value="2"/>
</dbReference>
<reference evidence="9 10" key="1">
    <citation type="journal article" date="2014" name="Nat. Commun.">
        <title>Klebsormidium flaccidum genome reveals primary factors for plant terrestrial adaptation.</title>
        <authorList>
            <person name="Hori K."/>
            <person name="Maruyama F."/>
            <person name="Fujisawa T."/>
            <person name="Togashi T."/>
            <person name="Yamamoto N."/>
            <person name="Seo M."/>
            <person name="Sato S."/>
            <person name="Yamada T."/>
            <person name="Mori H."/>
            <person name="Tajima N."/>
            <person name="Moriyama T."/>
            <person name="Ikeuchi M."/>
            <person name="Watanabe M."/>
            <person name="Wada H."/>
            <person name="Kobayashi K."/>
            <person name="Saito M."/>
            <person name="Masuda T."/>
            <person name="Sasaki-Sekimoto Y."/>
            <person name="Mashiguchi K."/>
            <person name="Awai K."/>
            <person name="Shimojima M."/>
            <person name="Masuda S."/>
            <person name="Iwai M."/>
            <person name="Nobusawa T."/>
            <person name="Narise T."/>
            <person name="Kondo S."/>
            <person name="Saito H."/>
            <person name="Sato R."/>
            <person name="Murakawa M."/>
            <person name="Ihara Y."/>
            <person name="Oshima-Yamada Y."/>
            <person name="Ohtaka K."/>
            <person name="Satoh M."/>
            <person name="Sonobe K."/>
            <person name="Ishii M."/>
            <person name="Ohtani R."/>
            <person name="Kanamori-Sato M."/>
            <person name="Honoki R."/>
            <person name="Miyazaki D."/>
            <person name="Mochizuki H."/>
            <person name="Umetsu J."/>
            <person name="Higashi K."/>
            <person name="Shibata D."/>
            <person name="Kamiya Y."/>
            <person name="Sato N."/>
            <person name="Nakamura Y."/>
            <person name="Tabata S."/>
            <person name="Ida S."/>
            <person name="Kurokawa K."/>
            <person name="Ohta H."/>
        </authorList>
    </citation>
    <scope>NUCLEOTIDE SEQUENCE [LARGE SCALE GENOMIC DNA]</scope>
    <source>
        <strain evidence="9 10">NIES-2285</strain>
    </source>
</reference>
<evidence type="ECO:0000313" key="10">
    <source>
        <dbReference type="Proteomes" id="UP000054558"/>
    </source>
</evidence>
<dbReference type="EMBL" id="DF237783">
    <property type="protein sequence ID" value="GAQ91686.1"/>
    <property type="molecule type" value="Genomic_DNA"/>
</dbReference>
<feature type="region of interest" description="Disordered" evidence="8">
    <location>
        <begin position="334"/>
        <end position="358"/>
    </location>
</feature>
<dbReference type="InterPro" id="IPR042296">
    <property type="entry name" value="tRNA_met_Trm1_C"/>
</dbReference>
<evidence type="ECO:0000256" key="6">
    <source>
        <dbReference type="ARBA" id="ARBA00022884"/>
    </source>
</evidence>
<dbReference type="InterPro" id="IPR029063">
    <property type="entry name" value="SAM-dependent_MTases_sf"/>
</dbReference>
<keyword evidence="5 7" id="KW-0819">tRNA processing</keyword>
<feature type="compositionally biased region" description="Polar residues" evidence="8">
    <location>
        <begin position="340"/>
        <end position="351"/>
    </location>
</feature>
<evidence type="ECO:0000256" key="2">
    <source>
        <dbReference type="ARBA" id="ARBA00022603"/>
    </source>
</evidence>
<evidence type="ECO:0000256" key="4">
    <source>
        <dbReference type="ARBA" id="ARBA00022691"/>
    </source>
</evidence>
<dbReference type="GO" id="GO:0002940">
    <property type="term" value="P:tRNA N2-guanine methylation"/>
    <property type="evidence" value="ECO:0000318"/>
    <property type="project" value="GO_Central"/>
</dbReference>
<keyword evidence="4 7" id="KW-0949">S-adenosyl-L-methionine</keyword>
<dbReference type="OrthoDB" id="6349953at2759"/>
<dbReference type="PANTHER" id="PTHR10631">
    <property type="entry name" value="N 2 ,N 2 -DIMETHYLGUANOSINE TRNA METHYLTRANSFERASE"/>
    <property type="match status" value="1"/>
</dbReference>
<evidence type="ECO:0000256" key="7">
    <source>
        <dbReference type="PROSITE-ProRule" id="PRU00958"/>
    </source>
</evidence>
<organism evidence="9 10">
    <name type="scientific">Klebsormidium nitens</name>
    <name type="common">Green alga</name>
    <name type="synonym">Ulothrix nitens</name>
    <dbReference type="NCBI Taxonomy" id="105231"/>
    <lineage>
        <taxon>Eukaryota</taxon>
        <taxon>Viridiplantae</taxon>
        <taxon>Streptophyta</taxon>
        <taxon>Klebsormidiophyceae</taxon>
        <taxon>Klebsormidiales</taxon>
        <taxon>Klebsormidiaceae</taxon>
        <taxon>Klebsormidium</taxon>
    </lineage>
</organism>
<name>A0A1Y1ISE0_KLENI</name>
<dbReference type="AlphaFoldDB" id="A0A1Y1ISE0"/>
<keyword evidence="3 7" id="KW-0808">Transferase</keyword>
<protein>
    <submittedName>
        <fullName evidence="9">tRNA methyltransferase</fullName>
    </submittedName>
</protein>
<feature type="region of interest" description="Disordered" evidence="8">
    <location>
        <begin position="245"/>
        <end position="297"/>
    </location>
</feature>
<dbReference type="STRING" id="105231.A0A1Y1ISE0"/>
<dbReference type="InterPro" id="IPR002905">
    <property type="entry name" value="Trm1"/>
</dbReference>
<keyword evidence="1 7" id="KW-0820">tRNA-binding</keyword>
<dbReference type="OMA" id="FIRPMPY"/>
<feature type="compositionally biased region" description="Basic and acidic residues" evidence="8">
    <location>
        <begin position="283"/>
        <end position="294"/>
    </location>
</feature>
<dbReference type="GO" id="GO:0016423">
    <property type="term" value="F:tRNA (guanine) methyltransferase activity"/>
    <property type="evidence" value="ECO:0007669"/>
    <property type="project" value="InterPro"/>
</dbReference>
<dbReference type="PROSITE" id="PS51626">
    <property type="entry name" value="SAM_MT_TRM1"/>
    <property type="match status" value="1"/>
</dbReference>
<gene>
    <name evidence="9" type="ORF">KFL_008340060</name>
</gene>
<keyword evidence="10" id="KW-1185">Reference proteome</keyword>
<evidence type="ECO:0000256" key="5">
    <source>
        <dbReference type="ARBA" id="ARBA00022694"/>
    </source>
</evidence>
<dbReference type="Proteomes" id="UP000054558">
    <property type="component" value="Unassembled WGS sequence"/>
</dbReference>
<dbReference type="PANTHER" id="PTHR10631:SF9">
    <property type="entry name" value="TRNA (GUANINE(26)-N(2))-DIMETHYLTRANSFERASE"/>
    <property type="match status" value="1"/>
</dbReference>
<dbReference type="Gene3D" id="3.30.56.70">
    <property type="entry name" value="N2,N2-dimethylguanosine tRNA methyltransferase, C-terminal domain"/>
    <property type="match status" value="1"/>
</dbReference>
<keyword evidence="6 7" id="KW-0694">RNA-binding</keyword>